<evidence type="ECO:0000259" key="7">
    <source>
        <dbReference type="Pfam" id="PF25596"/>
    </source>
</evidence>
<dbReference type="GO" id="GO:0004087">
    <property type="term" value="F:carbamoyl-phosphate synthase (ammonia) activity"/>
    <property type="evidence" value="ECO:0007669"/>
    <property type="project" value="UniProtKB-EC"/>
</dbReference>
<dbReference type="AlphaFoldDB" id="X0Y884"/>
<reference evidence="8" key="1">
    <citation type="journal article" date="2014" name="Front. Microbiol.">
        <title>High frequency of phylogenetically diverse reductive dehalogenase-homologous genes in deep subseafloor sedimentary metagenomes.</title>
        <authorList>
            <person name="Kawai M."/>
            <person name="Futagami T."/>
            <person name="Toyoda A."/>
            <person name="Takaki Y."/>
            <person name="Nishi S."/>
            <person name="Hori S."/>
            <person name="Arai W."/>
            <person name="Tsubouchi T."/>
            <person name="Morono Y."/>
            <person name="Uchiyama I."/>
            <person name="Ito T."/>
            <person name="Fujiyama A."/>
            <person name="Inagaki F."/>
            <person name="Takami H."/>
        </authorList>
    </citation>
    <scope>NUCLEOTIDE SEQUENCE</scope>
    <source>
        <strain evidence="8">Expedition CK06-06</strain>
    </source>
</reference>
<dbReference type="PANTHER" id="PTHR11405:SF53">
    <property type="entry name" value="CARBAMOYL-PHOSPHATE SYNTHASE [AMMONIA], MITOCHONDRIAL"/>
    <property type="match status" value="1"/>
</dbReference>
<organism evidence="8">
    <name type="scientific">marine sediment metagenome</name>
    <dbReference type="NCBI Taxonomy" id="412755"/>
    <lineage>
        <taxon>unclassified sequences</taxon>
        <taxon>metagenomes</taxon>
        <taxon>ecological metagenomes</taxon>
    </lineage>
</organism>
<dbReference type="InterPro" id="IPR016185">
    <property type="entry name" value="PreATP-grasp_dom_sf"/>
</dbReference>
<evidence type="ECO:0000256" key="4">
    <source>
        <dbReference type="ARBA" id="ARBA00022840"/>
    </source>
</evidence>
<dbReference type="SUPFAM" id="SSF52440">
    <property type="entry name" value="PreATP-grasp domain"/>
    <property type="match status" value="1"/>
</dbReference>
<dbReference type="PANTHER" id="PTHR11405">
    <property type="entry name" value="CARBAMOYLTRANSFERASE FAMILY MEMBER"/>
    <property type="match status" value="1"/>
</dbReference>
<evidence type="ECO:0000256" key="5">
    <source>
        <dbReference type="ARBA" id="ARBA00047359"/>
    </source>
</evidence>
<evidence type="ECO:0000256" key="2">
    <source>
        <dbReference type="ARBA" id="ARBA00022723"/>
    </source>
</evidence>
<comment type="caution">
    <text evidence="8">The sequence shown here is derived from an EMBL/GenBank/DDBJ whole genome shotgun (WGS) entry which is preliminary data.</text>
</comment>
<gene>
    <name evidence="8" type="ORF">S01H1_68563</name>
</gene>
<keyword evidence="6" id="KW-0472">Membrane</keyword>
<comment type="catalytic activity">
    <reaction evidence="5">
        <text>hydrogencarbonate + NH4(+) + 2 ATP = carbamoyl phosphate + 2 ADP + phosphate + 2 H(+)</text>
        <dbReference type="Rhea" id="RHEA:18029"/>
        <dbReference type="ChEBI" id="CHEBI:15378"/>
        <dbReference type="ChEBI" id="CHEBI:17544"/>
        <dbReference type="ChEBI" id="CHEBI:28938"/>
        <dbReference type="ChEBI" id="CHEBI:30616"/>
        <dbReference type="ChEBI" id="CHEBI:43474"/>
        <dbReference type="ChEBI" id="CHEBI:58228"/>
        <dbReference type="ChEBI" id="CHEBI:456216"/>
        <dbReference type="EC" id="6.3.4.16"/>
    </reaction>
</comment>
<dbReference type="GO" id="GO:0005737">
    <property type="term" value="C:cytoplasm"/>
    <property type="evidence" value="ECO:0007669"/>
    <property type="project" value="TreeGrafter"/>
</dbReference>
<evidence type="ECO:0000256" key="1">
    <source>
        <dbReference type="ARBA" id="ARBA00022598"/>
    </source>
</evidence>
<dbReference type="GO" id="GO:0046872">
    <property type="term" value="F:metal ion binding"/>
    <property type="evidence" value="ECO:0007669"/>
    <property type="project" value="UniProtKB-KW"/>
</dbReference>
<dbReference type="GO" id="GO:0004088">
    <property type="term" value="F:carbamoyl-phosphate synthase (glutamine-hydrolyzing) activity"/>
    <property type="evidence" value="ECO:0007669"/>
    <property type="project" value="TreeGrafter"/>
</dbReference>
<evidence type="ECO:0000256" key="6">
    <source>
        <dbReference type="SAM" id="Phobius"/>
    </source>
</evidence>
<dbReference type="Pfam" id="PF25596">
    <property type="entry name" value="CPSase_L_D1"/>
    <property type="match status" value="1"/>
</dbReference>
<name>X0Y884_9ZZZZ</name>
<dbReference type="GO" id="GO:0006541">
    <property type="term" value="P:glutamine metabolic process"/>
    <property type="evidence" value="ECO:0007669"/>
    <property type="project" value="TreeGrafter"/>
</dbReference>
<dbReference type="EMBL" id="BARS01045472">
    <property type="protein sequence ID" value="GAG33111.1"/>
    <property type="molecule type" value="Genomic_DNA"/>
</dbReference>
<sequence>SLRKAGEKSVVINYNPETVSTDYDECDRLYFEELSEERVLDIYEAEQCKSAIVSVGGQIPNNLALGLDQNGVTILVSVRVIFVTFLFALRFLSSIDQREVKGATISTIIDRSSVIEAARAWSARLVCEVVANSAVILRPEINREYLFIW</sequence>
<feature type="domain" description="Carbamoyl phosphate synthase preATP-grasp" evidence="7">
    <location>
        <begin position="2"/>
        <end position="78"/>
    </location>
</feature>
<keyword evidence="3" id="KW-0547">Nucleotide-binding</keyword>
<dbReference type="GO" id="GO:0005524">
    <property type="term" value="F:ATP binding"/>
    <property type="evidence" value="ECO:0007669"/>
    <property type="project" value="UniProtKB-KW"/>
</dbReference>
<dbReference type="InterPro" id="IPR058047">
    <property type="entry name" value="CPSase_preATP-grasp"/>
</dbReference>
<evidence type="ECO:0000256" key="3">
    <source>
        <dbReference type="ARBA" id="ARBA00022741"/>
    </source>
</evidence>
<keyword evidence="2" id="KW-0479">Metal-binding</keyword>
<proteinExistence type="predicted"/>
<keyword evidence="6" id="KW-0812">Transmembrane</keyword>
<dbReference type="FunFam" id="3.40.50.20:FF:000001">
    <property type="entry name" value="Carbamoyl-phosphate synthase large chain"/>
    <property type="match status" value="1"/>
</dbReference>
<keyword evidence="1" id="KW-0436">Ligase</keyword>
<keyword evidence="4" id="KW-0067">ATP-binding</keyword>
<protein>
    <recommendedName>
        <fullName evidence="7">Carbamoyl phosphate synthase preATP-grasp domain-containing protein</fullName>
    </recommendedName>
</protein>
<feature type="non-terminal residue" evidence="8">
    <location>
        <position position="1"/>
    </location>
</feature>
<keyword evidence="6" id="KW-1133">Transmembrane helix</keyword>
<feature type="transmembrane region" description="Helical" evidence="6">
    <location>
        <begin position="72"/>
        <end position="92"/>
    </location>
</feature>
<dbReference type="Gene3D" id="3.40.50.20">
    <property type="match status" value="1"/>
</dbReference>
<accession>X0Y884</accession>
<evidence type="ECO:0000313" key="8">
    <source>
        <dbReference type="EMBL" id="GAG33111.1"/>
    </source>
</evidence>